<comment type="caution">
    <text evidence="1">The sequence shown here is derived from an EMBL/GenBank/DDBJ whole genome shotgun (WGS) entry which is preliminary data.</text>
</comment>
<evidence type="ECO:0000313" key="1">
    <source>
        <dbReference type="EMBL" id="OGI65661.1"/>
    </source>
</evidence>
<accession>A0A1F6V7E9</accession>
<dbReference type="AlphaFoldDB" id="A0A1F6V7E9"/>
<dbReference type="InterPro" id="IPR036291">
    <property type="entry name" value="NAD(P)-bd_dom_sf"/>
</dbReference>
<proteinExistence type="predicted"/>
<dbReference type="PANTHER" id="PTHR13812">
    <property type="entry name" value="KETIMINE REDUCTASE MU-CRYSTALLIN"/>
    <property type="match status" value="1"/>
</dbReference>
<dbReference type="Gene3D" id="3.40.50.720">
    <property type="entry name" value="NAD(P)-binding Rossmann-like Domain"/>
    <property type="match status" value="1"/>
</dbReference>
<sequence length="339" mass="38271">MKIITEEVLTELIKIYGFENYLKDLMKKLREDFSRWEEFNKIPRPSMQVPGGVLELMPICDKKYYTFKYVNCHPKNPETKLMTVVATGQLSRIDTGYPLLVSEMTLHTALRTAATTALATDFLARKNSKIHAIIGTGAQSEFLIKALSMVRDIKEVRYFDIDSLAMDKFEKNLKGSAFKMTRCKNAEEAVKGADIITTCTACKAHVDVLKNDWIKSGVHINGIGGDTVGKTELEFLILSRSKIVVEYFDQAIAEGEIQRFDRKEAKKKVYAELYEIFTGKKSGRANEKEITLYDSVGIALEDYSALTLTYELAQKHNLGEEINLTPVLSNPKDLISVLN</sequence>
<dbReference type="InterPro" id="IPR003462">
    <property type="entry name" value="ODC_Mu_crystall"/>
</dbReference>
<dbReference type="Pfam" id="PF02423">
    <property type="entry name" value="OCD_Mu_crystall"/>
    <property type="match status" value="1"/>
</dbReference>
<gene>
    <name evidence="1" type="ORF">A2642_00410</name>
</gene>
<organism evidence="1 2">
    <name type="scientific">Candidatus Nomurabacteria bacterium RIFCSPHIGHO2_01_FULL_39_10</name>
    <dbReference type="NCBI Taxonomy" id="1801733"/>
    <lineage>
        <taxon>Bacteria</taxon>
        <taxon>Candidatus Nomuraibacteriota</taxon>
    </lineage>
</organism>
<dbReference type="Proteomes" id="UP000178700">
    <property type="component" value="Unassembled WGS sequence"/>
</dbReference>
<dbReference type="Gene3D" id="3.30.1780.10">
    <property type="entry name" value="ornithine cyclodeaminase, domain 1"/>
    <property type="match status" value="1"/>
</dbReference>
<dbReference type="PANTHER" id="PTHR13812:SF19">
    <property type="entry name" value="KETIMINE REDUCTASE MU-CRYSTALLIN"/>
    <property type="match status" value="1"/>
</dbReference>
<reference evidence="1 2" key="1">
    <citation type="journal article" date="2016" name="Nat. Commun.">
        <title>Thousands of microbial genomes shed light on interconnected biogeochemical processes in an aquifer system.</title>
        <authorList>
            <person name="Anantharaman K."/>
            <person name="Brown C.T."/>
            <person name="Hug L.A."/>
            <person name="Sharon I."/>
            <person name="Castelle C.J."/>
            <person name="Probst A.J."/>
            <person name="Thomas B.C."/>
            <person name="Singh A."/>
            <person name="Wilkins M.J."/>
            <person name="Karaoz U."/>
            <person name="Brodie E.L."/>
            <person name="Williams K.H."/>
            <person name="Hubbard S.S."/>
            <person name="Banfield J.F."/>
        </authorList>
    </citation>
    <scope>NUCLEOTIDE SEQUENCE [LARGE SCALE GENOMIC DNA]</scope>
</reference>
<dbReference type="PIRSF" id="PIRSF001439">
    <property type="entry name" value="CryM"/>
    <property type="match status" value="1"/>
</dbReference>
<evidence type="ECO:0000313" key="2">
    <source>
        <dbReference type="Proteomes" id="UP000178700"/>
    </source>
</evidence>
<dbReference type="InterPro" id="IPR023401">
    <property type="entry name" value="ODC_N"/>
</dbReference>
<dbReference type="EMBL" id="MFTJ01000023">
    <property type="protein sequence ID" value="OGI65661.1"/>
    <property type="molecule type" value="Genomic_DNA"/>
</dbReference>
<protein>
    <submittedName>
        <fullName evidence="1">Ornithine cyclodeaminase</fullName>
    </submittedName>
</protein>
<name>A0A1F6V7E9_9BACT</name>
<dbReference type="NCBIfam" id="NF005762">
    <property type="entry name" value="PRK07589.1"/>
    <property type="match status" value="1"/>
</dbReference>
<dbReference type="SUPFAM" id="SSF51735">
    <property type="entry name" value="NAD(P)-binding Rossmann-fold domains"/>
    <property type="match status" value="1"/>
</dbReference>